<evidence type="ECO:0000256" key="5">
    <source>
        <dbReference type="SAM" id="MobiDB-lite"/>
    </source>
</evidence>
<dbReference type="InterPro" id="IPR013083">
    <property type="entry name" value="Znf_RING/FYVE/PHD"/>
</dbReference>
<protein>
    <submittedName>
        <fullName evidence="8">Uncharacterized protein</fullName>
    </submittedName>
</protein>
<feature type="domain" description="TRAF-type" evidence="7">
    <location>
        <begin position="173"/>
        <end position="218"/>
    </location>
</feature>
<evidence type="ECO:0000256" key="3">
    <source>
        <dbReference type="ARBA" id="ARBA00022833"/>
    </source>
</evidence>
<dbReference type="OrthoDB" id="1630758at2759"/>
<organism evidence="8 9">
    <name type="scientific">Umbelopsis vinacea</name>
    <dbReference type="NCBI Taxonomy" id="44442"/>
    <lineage>
        <taxon>Eukaryota</taxon>
        <taxon>Fungi</taxon>
        <taxon>Fungi incertae sedis</taxon>
        <taxon>Mucoromycota</taxon>
        <taxon>Mucoromycotina</taxon>
        <taxon>Umbelopsidomycetes</taxon>
        <taxon>Umbelopsidales</taxon>
        <taxon>Umbelopsidaceae</taxon>
        <taxon>Umbelopsis</taxon>
    </lineage>
</organism>
<dbReference type="Pfam" id="PF02176">
    <property type="entry name" value="zf-TRAF"/>
    <property type="match status" value="1"/>
</dbReference>
<evidence type="ECO:0000256" key="4">
    <source>
        <dbReference type="PROSITE-ProRule" id="PRU00207"/>
    </source>
</evidence>
<accession>A0A8H7PWJ4</accession>
<evidence type="ECO:0000313" key="8">
    <source>
        <dbReference type="EMBL" id="KAG2181563.1"/>
    </source>
</evidence>
<keyword evidence="2 4" id="KW-0863">Zinc-finger</keyword>
<reference evidence="8" key="1">
    <citation type="submission" date="2020-12" db="EMBL/GenBank/DDBJ databases">
        <title>Metabolic potential, ecology and presence of endohyphal bacteria is reflected in genomic diversity of Mucoromycotina.</title>
        <authorList>
            <person name="Muszewska A."/>
            <person name="Okrasinska A."/>
            <person name="Steczkiewicz K."/>
            <person name="Drgas O."/>
            <person name="Orlowska M."/>
            <person name="Perlinska-Lenart U."/>
            <person name="Aleksandrzak-Piekarczyk T."/>
            <person name="Szatraj K."/>
            <person name="Zielenkiewicz U."/>
            <person name="Pilsyk S."/>
            <person name="Malc E."/>
            <person name="Mieczkowski P."/>
            <person name="Kruszewska J.S."/>
            <person name="Biernat P."/>
            <person name="Pawlowska J."/>
        </authorList>
    </citation>
    <scope>NUCLEOTIDE SEQUENCE</scope>
    <source>
        <strain evidence="8">WA0000051536</strain>
    </source>
</reference>
<feature type="region of interest" description="Disordered" evidence="5">
    <location>
        <begin position="384"/>
        <end position="413"/>
    </location>
</feature>
<gene>
    <name evidence="8" type="ORF">INT44_008378</name>
</gene>
<dbReference type="PROSITE" id="PS50089">
    <property type="entry name" value="ZF_RING_2"/>
    <property type="match status" value="1"/>
</dbReference>
<sequence>MSLTDPMAEVDLHNLTFTETVNANLICCICHAPFVEPMASPCGSVLFDSSDHIFCESCIYQALESASQCPVDRSPLALSDLQTAVKIIHNMVNELQTYCPRVSFGCSHVGQRHMIEHHLKNDCQYTLLPCELEECGELILKKDMNSHVETCRYRMSECMMCRKKMRAFELEDHHELCPAEIVKCPHCETTNVRSDHMKHLEECPEHPIPCTLSSFGCKWIGARKNLGTIHQKECAYEGIKDFLYQQKQREDALHEELNYARRGYESLSSQLEDINTQVSHMQDSLSAMFPSYFQSYSSQNMYNDDEPITDLNDVPLSPQEIIMSDNERLKNDIETITANIASLELKQNVALMTETLRMQEEMQSLRALCHGLRMQMHYVLMERRGNVGGPSTSTTGGNATPGASTSTNAPTNSINAMNRMRNWIDGTGPRQETKL</sequence>
<dbReference type="InterPro" id="IPR001293">
    <property type="entry name" value="Znf_TRAF"/>
</dbReference>
<comment type="caution">
    <text evidence="8">The sequence shown here is derived from an EMBL/GenBank/DDBJ whole genome shotgun (WGS) entry which is preliminary data.</text>
</comment>
<dbReference type="EMBL" id="JAEPRA010000008">
    <property type="protein sequence ID" value="KAG2181563.1"/>
    <property type="molecule type" value="Genomic_DNA"/>
</dbReference>
<evidence type="ECO:0000256" key="1">
    <source>
        <dbReference type="ARBA" id="ARBA00022723"/>
    </source>
</evidence>
<dbReference type="AlphaFoldDB" id="A0A8H7PWJ4"/>
<dbReference type="InterPro" id="IPR001841">
    <property type="entry name" value="Znf_RING"/>
</dbReference>
<name>A0A8H7PWJ4_9FUNG</name>
<keyword evidence="3 4" id="KW-0862">Zinc</keyword>
<feature type="compositionally biased region" description="Polar residues" evidence="5">
    <location>
        <begin position="389"/>
        <end position="413"/>
    </location>
</feature>
<keyword evidence="9" id="KW-1185">Reference proteome</keyword>
<evidence type="ECO:0000259" key="6">
    <source>
        <dbReference type="PROSITE" id="PS50089"/>
    </source>
</evidence>
<evidence type="ECO:0000313" key="9">
    <source>
        <dbReference type="Proteomes" id="UP000612746"/>
    </source>
</evidence>
<dbReference type="PANTHER" id="PTHR10131:SF94">
    <property type="entry name" value="TNF RECEPTOR-ASSOCIATED FACTOR 4"/>
    <property type="match status" value="1"/>
</dbReference>
<evidence type="ECO:0000256" key="2">
    <source>
        <dbReference type="ARBA" id="ARBA00022771"/>
    </source>
</evidence>
<proteinExistence type="predicted"/>
<dbReference type="PANTHER" id="PTHR10131">
    <property type="entry name" value="TNF RECEPTOR ASSOCIATED FACTOR"/>
    <property type="match status" value="1"/>
</dbReference>
<keyword evidence="1 4" id="KW-0479">Metal-binding</keyword>
<feature type="domain" description="TRAF-type" evidence="7">
    <location>
        <begin position="118"/>
        <end position="171"/>
    </location>
</feature>
<dbReference type="GO" id="GO:0008270">
    <property type="term" value="F:zinc ion binding"/>
    <property type="evidence" value="ECO:0007669"/>
    <property type="project" value="UniProtKB-KW"/>
</dbReference>
<dbReference type="Proteomes" id="UP000612746">
    <property type="component" value="Unassembled WGS sequence"/>
</dbReference>
<dbReference type="SUPFAM" id="SSF57850">
    <property type="entry name" value="RING/U-box"/>
    <property type="match status" value="1"/>
</dbReference>
<dbReference type="Gene3D" id="3.30.40.10">
    <property type="entry name" value="Zinc/RING finger domain, C3HC4 (zinc finger)"/>
    <property type="match status" value="3"/>
</dbReference>
<dbReference type="SUPFAM" id="SSF49599">
    <property type="entry name" value="TRAF domain-like"/>
    <property type="match status" value="2"/>
</dbReference>
<feature type="zinc finger region" description="TRAF-type" evidence="4">
    <location>
        <begin position="173"/>
        <end position="218"/>
    </location>
</feature>
<dbReference type="PROSITE" id="PS50145">
    <property type="entry name" value="ZF_TRAF"/>
    <property type="match status" value="2"/>
</dbReference>
<feature type="domain" description="RING-type" evidence="6">
    <location>
        <begin position="27"/>
        <end position="73"/>
    </location>
</feature>
<feature type="zinc finger region" description="TRAF-type" evidence="4">
    <location>
        <begin position="118"/>
        <end position="171"/>
    </location>
</feature>
<evidence type="ECO:0000259" key="7">
    <source>
        <dbReference type="PROSITE" id="PS50145"/>
    </source>
</evidence>